<dbReference type="Proteomes" id="UP000198346">
    <property type="component" value="Unassembled WGS sequence"/>
</dbReference>
<keyword evidence="1" id="KW-0732">Signal</keyword>
<keyword evidence="3" id="KW-1185">Reference proteome</keyword>
<dbReference type="OrthoDB" id="839202at2"/>
<dbReference type="AlphaFoldDB" id="A0A239PIK3"/>
<dbReference type="RefSeq" id="WP_089410637.1">
    <property type="nucleotide sequence ID" value="NZ_FZQA01000001.1"/>
</dbReference>
<sequence length="293" mass="31786">MERLSAAFLIAAALIPLSRSAFAADESCAPQQLVGTTVRTWPAADADQGAAADEAHFYAVDNSVIAKHDRRTGALVRRWSGENAGLVRHINSCYHESGLLYCANSNYPQTPMGSSIEIFDADTLEPVASHSFGLTEEGSLTWFDRTAEGWIAGFTHYGKPGGLPYKDNRYSNVVAFDAGWRRNGGWLYPAAILDRMAPYGASGGAVGPDGHLYVLGHDLPEMYVLAKPKMGPALVHIATIAIEAEGQAFSWSDDAKERRIFAISRRGEKEVLEIEIPPLAEICQASAIARFSR</sequence>
<dbReference type="EMBL" id="FZQA01000001">
    <property type="protein sequence ID" value="SNT67608.1"/>
    <property type="molecule type" value="Genomic_DNA"/>
</dbReference>
<feature type="chain" id="PRO_5012828338" evidence="1">
    <location>
        <begin position="24"/>
        <end position="293"/>
    </location>
</feature>
<accession>A0A239PIK3</accession>
<evidence type="ECO:0000313" key="3">
    <source>
        <dbReference type="Proteomes" id="UP000198346"/>
    </source>
</evidence>
<proteinExistence type="predicted"/>
<organism evidence="2 3">
    <name type="scientific">Amphiplicatus metriothermophilus</name>
    <dbReference type="NCBI Taxonomy" id="1519374"/>
    <lineage>
        <taxon>Bacteria</taxon>
        <taxon>Pseudomonadati</taxon>
        <taxon>Pseudomonadota</taxon>
        <taxon>Alphaproteobacteria</taxon>
        <taxon>Parvularculales</taxon>
        <taxon>Parvularculaceae</taxon>
        <taxon>Amphiplicatus</taxon>
    </lineage>
</organism>
<gene>
    <name evidence="2" type="ORF">SAMN06297382_0098</name>
</gene>
<feature type="signal peptide" evidence="1">
    <location>
        <begin position="1"/>
        <end position="23"/>
    </location>
</feature>
<evidence type="ECO:0000256" key="1">
    <source>
        <dbReference type="SAM" id="SignalP"/>
    </source>
</evidence>
<dbReference type="InterPro" id="IPR011044">
    <property type="entry name" value="Quino_amine_DH_bsu"/>
</dbReference>
<evidence type="ECO:0000313" key="2">
    <source>
        <dbReference type="EMBL" id="SNT67608.1"/>
    </source>
</evidence>
<name>A0A239PIK3_9PROT</name>
<dbReference type="SUPFAM" id="SSF50969">
    <property type="entry name" value="YVTN repeat-like/Quinoprotein amine dehydrogenase"/>
    <property type="match status" value="1"/>
</dbReference>
<reference evidence="2 3" key="1">
    <citation type="submission" date="2017-07" db="EMBL/GenBank/DDBJ databases">
        <authorList>
            <person name="Sun Z.S."/>
            <person name="Albrecht U."/>
            <person name="Echele G."/>
            <person name="Lee C.C."/>
        </authorList>
    </citation>
    <scope>NUCLEOTIDE SEQUENCE [LARGE SCALE GENOMIC DNA]</scope>
    <source>
        <strain evidence="2 3">CGMCC 1.12710</strain>
    </source>
</reference>
<protein>
    <submittedName>
        <fullName evidence="2">Uncharacterized protein</fullName>
    </submittedName>
</protein>